<sequence>MAAGVVIVALVEIPRKPFASAVPGKKAAIELSKRSGLVSRSLRDLGQEHFIVRNRMRFCLVFGQALSAMRVEF</sequence>
<dbReference type="AlphaFoldDB" id="A0A5C5Z334"/>
<organism evidence="1 2">
    <name type="scientific">Novipirellula herctigrandis</name>
    <dbReference type="NCBI Taxonomy" id="2527986"/>
    <lineage>
        <taxon>Bacteria</taxon>
        <taxon>Pseudomonadati</taxon>
        <taxon>Planctomycetota</taxon>
        <taxon>Planctomycetia</taxon>
        <taxon>Pirellulales</taxon>
        <taxon>Pirellulaceae</taxon>
        <taxon>Novipirellula</taxon>
    </lineage>
</organism>
<evidence type="ECO:0000313" key="2">
    <source>
        <dbReference type="Proteomes" id="UP000315010"/>
    </source>
</evidence>
<reference evidence="1 2" key="1">
    <citation type="submission" date="2019-02" db="EMBL/GenBank/DDBJ databases">
        <title>Deep-cultivation of Planctomycetes and their phenomic and genomic characterization uncovers novel biology.</title>
        <authorList>
            <person name="Wiegand S."/>
            <person name="Jogler M."/>
            <person name="Boedeker C."/>
            <person name="Pinto D."/>
            <person name="Vollmers J."/>
            <person name="Rivas-Marin E."/>
            <person name="Kohn T."/>
            <person name="Peeters S.H."/>
            <person name="Heuer A."/>
            <person name="Rast P."/>
            <person name="Oberbeckmann S."/>
            <person name="Bunk B."/>
            <person name="Jeske O."/>
            <person name="Meyerdierks A."/>
            <person name="Storesund J.E."/>
            <person name="Kallscheuer N."/>
            <person name="Luecker S."/>
            <person name="Lage O.M."/>
            <person name="Pohl T."/>
            <person name="Merkel B.J."/>
            <person name="Hornburger P."/>
            <person name="Mueller R.-W."/>
            <person name="Bruemmer F."/>
            <person name="Labrenz M."/>
            <person name="Spormann A.M."/>
            <person name="Op Den Camp H."/>
            <person name="Overmann J."/>
            <person name="Amann R."/>
            <person name="Jetten M.S.M."/>
            <person name="Mascher T."/>
            <person name="Medema M.H."/>
            <person name="Devos D.P."/>
            <person name="Kaster A.-K."/>
            <person name="Ovreas L."/>
            <person name="Rohde M."/>
            <person name="Galperin M.Y."/>
            <person name="Jogler C."/>
        </authorList>
    </citation>
    <scope>NUCLEOTIDE SEQUENCE [LARGE SCALE GENOMIC DNA]</scope>
    <source>
        <strain evidence="1 2">CA13</strain>
    </source>
</reference>
<dbReference type="EMBL" id="SJPJ01000001">
    <property type="protein sequence ID" value="TWT81436.1"/>
    <property type="molecule type" value="Genomic_DNA"/>
</dbReference>
<accession>A0A5C5Z334</accession>
<name>A0A5C5Z334_9BACT</name>
<protein>
    <submittedName>
        <fullName evidence="1">Uncharacterized protein</fullName>
    </submittedName>
</protein>
<gene>
    <name evidence="1" type="ORF">CA13_28890</name>
</gene>
<evidence type="ECO:0000313" key="1">
    <source>
        <dbReference type="EMBL" id="TWT81436.1"/>
    </source>
</evidence>
<proteinExistence type="predicted"/>
<comment type="caution">
    <text evidence="1">The sequence shown here is derived from an EMBL/GenBank/DDBJ whole genome shotgun (WGS) entry which is preliminary data.</text>
</comment>
<keyword evidence="2" id="KW-1185">Reference proteome</keyword>
<dbReference type="Proteomes" id="UP000315010">
    <property type="component" value="Unassembled WGS sequence"/>
</dbReference>